<keyword evidence="1" id="KW-0472">Membrane</keyword>
<name>A0ABS0A4Y6_9FLAO</name>
<evidence type="ECO:0000313" key="2">
    <source>
        <dbReference type="EMBL" id="MBF4984426.1"/>
    </source>
</evidence>
<sequence>MITPQFIFPNIWFGMLGTFISLLFLAYVLWSITRKNALHWKKDNQVKLRINGKTLDIDIKFISQVWIEDQCLSIRRINRVDSFSITHLRDADVNKLVVILKEFEKQGT</sequence>
<evidence type="ECO:0000256" key="1">
    <source>
        <dbReference type="SAM" id="Phobius"/>
    </source>
</evidence>
<keyword evidence="1" id="KW-1133">Transmembrane helix</keyword>
<comment type="caution">
    <text evidence="2">The sequence shown here is derived from an EMBL/GenBank/DDBJ whole genome shotgun (WGS) entry which is preliminary data.</text>
</comment>
<protein>
    <recommendedName>
        <fullName evidence="4">DUF304 domain-containing protein</fullName>
    </recommendedName>
</protein>
<dbReference type="EMBL" id="JADKYU010000457">
    <property type="protein sequence ID" value="MBF4984426.1"/>
    <property type="molecule type" value="Genomic_DNA"/>
</dbReference>
<dbReference type="Proteomes" id="UP001194729">
    <property type="component" value="Unassembled WGS sequence"/>
</dbReference>
<gene>
    <name evidence="2" type="ORF">FNJ87_08840</name>
</gene>
<accession>A0ABS0A4Y6</accession>
<keyword evidence="3" id="KW-1185">Reference proteome</keyword>
<organism evidence="2 3">
    <name type="scientific">Nonlabens mediterrranea</name>
    <dbReference type="NCBI Taxonomy" id="1419947"/>
    <lineage>
        <taxon>Bacteria</taxon>
        <taxon>Pseudomonadati</taxon>
        <taxon>Bacteroidota</taxon>
        <taxon>Flavobacteriia</taxon>
        <taxon>Flavobacteriales</taxon>
        <taxon>Flavobacteriaceae</taxon>
        <taxon>Nonlabens</taxon>
    </lineage>
</organism>
<reference evidence="2 3" key="1">
    <citation type="submission" date="2020-11" db="EMBL/GenBank/DDBJ databases">
        <title>P. mediterranea TC4 genome.</title>
        <authorList>
            <person name="Molmeret M."/>
        </authorList>
    </citation>
    <scope>NUCLEOTIDE SEQUENCE [LARGE SCALE GENOMIC DNA]</scope>
    <source>
        <strain evidence="2 3">TC4</strain>
    </source>
</reference>
<proteinExistence type="predicted"/>
<feature type="transmembrane region" description="Helical" evidence="1">
    <location>
        <begin position="12"/>
        <end position="32"/>
    </location>
</feature>
<keyword evidence="1" id="KW-0812">Transmembrane</keyword>
<evidence type="ECO:0000313" key="3">
    <source>
        <dbReference type="Proteomes" id="UP001194729"/>
    </source>
</evidence>
<evidence type="ECO:0008006" key="4">
    <source>
        <dbReference type="Google" id="ProtNLM"/>
    </source>
</evidence>